<name>A0A382P5K0_9ZZZZ</name>
<accession>A0A382P5K0</accession>
<dbReference type="Pfam" id="PF23552">
    <property type="entry name" value="ParB_C"/>
    <property type="match status" value="1"/>
</dbReference>
<dbReference type="InterPro" id="IPR057240">
    <property type="entry name" value="ParB_dimer_C"/>
</dbReference>
<feature type="non-terminal residue" evidence="2">
    <location>
        <position position="1"/>
    </location>
</feature>
<sequence length="51" mass="5819">VQFENALISLLGTKVVIQTNKKGKGKGKIQIEFYNENDLQRILEILTDIDE</sequence>
<evidence type="ECO:0000259" key="1">
    <source>
        <dbReference type="Pfam" id="PF23552"/>
    </source>
</evidence>
<evidence type="ECO:0000313" key="2">
    <source>
        <dbReference type="EMBL" id="SVC68117.1"/>
    </source>
</evidence>
<reference evidence="2" key="1">
    <citation type="submission" date="2018-05" db="EMBL/GenBank/DDBJ databases">
        <authorList>
            <person name="Lanie J.A."/>
            <person name="Ng W.-L."/>
            <person name="Kazmierczak K.M."/>
            <person name="Andrzejewski T.M."/>
            <person name="Davidsen T.M."/>
            <person name="Wayne K.J."/>
            <person name="Tettelin H."/>
            <person name="Glass J.I."/>
            <person name="Rusch D."/>
            <person name="Podicherti R."/>
            <person name="Tsui H.-C.T."/>
            <person name="Winkler M.E."/>
        </authorList>
    </citation>
    <scope>NUCLEOTIDE SEQUENCE</scope>
</reference>
<dbReference type="AlphaFoldDB" id="A0A382P5K0"/>
<dbReference type="EMBL" id="UINC01104735">
    <property type="protein sequence ID" value="SVC68117.1"/>
    <property type="molecule type" value="Genomic_DNA"/>
</dbReference>
<feature type="domain" description="ParB C-terminal dimerisation" evidence="1">
    <location>
        <begin position="3"/>
        <end position="46"/>
    </location>
</feature>
<proteinExistence type="predicted"/>
<gene>
    <name evidence="2" type="ORF">METZ01_LOCUS320971</name>
</gene>
<protein>
    <recommendedName>
        <fullName evidence="1">ParB C-terminal dimerisation domain-containing protein</fullName>
    </recommendedName>
</protein>
<organism evidence="2">
    <name type="scientific">marine metagenome</name>
    <dbReference type="NCBI Taxonomy" id="408172"/>
    <lineage>
        <taxon>unclassified sequences</taxon>
        <taxon>metagenomes</taxon>
        <taxon>ecological metagenomes</taxon>
    </lineage>
</organism>